<evidence type="ECO:0000256" key="2">
    <source>
        <dbReference type="ARBA" id="ARBA00001933"/>
    </source>
</evidence>
<evidence type="ECO:0000256" key="4">
    <source>
        <dbReference type="ARBA" id="ARBA00022533"/>
    </source>
</evidence>
<dbReference type="Proteomes" id="UP000327013">
    <property type="component" value="Unassembled WGS sequence"/>
</dbReference>
<evidence type="ECO:0000256" key="6">
    <source>
        <dbReference type="ARBA" id="ARBA00022679"/>
    </source>
</evidence>
<dbReference type="GO" id="GO:0008184">
    <property type="term" value="F:glycogen phosphorylase activity"/>
    <property type="evidence" value="ECO:0007669"/>
    <property type="project" value="InterPro"/>
</dbReference>
<evidence type="ECO:0000256" key="1">
    <source>
        <dbReference type="ARBA" id="ARBA00001275"/>
    </source>
</evidence>
<dbReference type="Gene3D" id="3.40.50.2000">
    <property type="entry name" value="Glycogen Phosphorylase B"/>
    <property type="match status" value="2"/>
</dbReference>
<dbReference type="AlphaFoldDB" id="A0A5N6KP81"/>
<reference evidence="11 12" key="1">
    <citation type="submission" date="2019-06" db="EMBL/GenBank/DDBJ databases">
        <title>A chromosomal-level reference genome of Carpinus fangiana (Coryloideae, Betulaceae).</title>
        <authorList>
            <person name="Yang X."/>
            <person name="Wang Z."/>
            <person name="Zhang L."/>
            <person name="Hao G."/>
            <person name="Liu J."/>
            <person name="Yang Y."/>
        </authorList>
    </citation>
    <scope>NUCLEOTIDE SEQUENCE [LARGE SCALE GENOMIC DNA]</scope>
    <source>
        <strain evidence="11">Cfa_2016G</strain>
        <tissue evidence="11">Leaf</tissue>
    </source>
</reference>
<keyword evidence="5 10" id="KW-0328">Glycosyltransferase</keyword>
<dbReference type="SUPFAM" id="SSF53756">
    <property type="entry name" value="UDP-Glycosyltransferase/glycogen phosphorylase"/>
    <property type="match status" value="1"/>
</dbReference>
<gene>
    <name evidence="11" type="ORF">FH972_021392</name>
</gene>
<keyword evidence="6 10" id="KW-0808">Transferase</keyword>
<organism evidence="11 12">
    <name type="scientific">Carpinus fangiana</name>
    <dbReference type="NCBI Taxonomy" id="176857"/>
    <lineage>
        <taxon>Eukaryota</taxon>
        <taxon>Viridiplantae</taxon>
        <taxon>Streptophyta</taxon>
        <taxon>Embryophyta</taxon>
        <taxon>Tracheophyta</taxon>
        <taxon>Spermatophyta</taxon>
        <taxon>Magnoliopsida</taxon>
        <taxon>eudicotyledons</taxon>
        <taxon>Gunneridae</taxon>
        <taxon>Pentapetalae</taxon>
        <taxon>rosids</taxon>
        <taxon>fabids</taxon>
        <taxon>Fagales</taxon>
        <taxon>Betulaceae</taxon>
        <taxon>Carpinus</taxon>
    </lineage>
</organism>
<keyword evidence="12" id="KW-1185">Reference proteome</keyword>
<feature type="modified residue" description="N6-(pyridoxal phosphate)lysine" evidence="9">
    <location>
        <position position="637"/>
    </location>
</feature>
<evidence type="ECO:0000256" key="9">
    <source>
        <dbReference type="PIRSR" id="PIRSR000460-1"/>
    </source>
</evidence>
<dbReference type="InterPro" id="IPR011833">
    <property type="entry name" value="Glycg_phsphrylas"/>
</dbReference>
<evidence type="ECO:0000313" key="11">
    <source>
        <dbReference type="EMBL" id="KAB8337088.1"/>
    </source>
</evidence>
<dbReference type="PANTHER" id="PTHR11468:SF3">
    <property type="entry name" value="GLYCOGEN PHOSPHORYLASE, LIVER FORM"/>
    <property type="match status" value="1"/>
</dbReference>
<dbReference type="PROSITE" id="PS00102">
    <property type="entry name" value="PHOSPHORYLASE"/>
    <property type="match status" value="1"/>
</dbReference>
<dbReference type="EMBL" id="VIBQ01000009">
    <property type="protein sequence ID" value="KAB8337088.1"/>
    <property type="molecule type" value="Genomic_DNA"/>
</dbReference>
<proteinExistence type="inferred from homology"/>
<comment type="function">
    <text evidence="10">Allosteric enzyme that catalyzes the rate-limiting step in glycogen catabolism, the phosphorolytic cleavage of glycogen to produce glucose-1-phosphate, and plays a central role in maintaining cellular and organismal glucose homeostasis.</text>
</comment>
<dbReference type="NCBIfam" id="TIGR02093">
    <property type="entry name" value="P_ylase"/>
    <property type="match status" value="1"/>
</dbReference>
<dbReference type="FunFam" id="3.40.50.2000:FF:000003">
    <property type="entry name" value="Alpha-1,4 glucan phosphorylase"/>
    <property type="match status" value="1"/>
</dbReference>
<sequence length="787" mass="89804">MLCSAAYAGTALAFRDRLVVDWNKTQQRQTTADQKRVYYLSLEFLMGRALDNAMLNVGLKDIAREGMGELGFRLEDVIQQERDAALGNGGLGRLAACFLDSMASLNYPAWGYGLRYRYGIFKQDIVNGYQVEVPDYWLDFNPWEFPRHDITVDVQFYGYVRKYQDENGKTISVWEGGEVVEAIAYDCPIPGYETPTTNNLRLWSSKASSGEFDFQKFNSGEYEASVADQQRAETISAVLYPNDNFDEGKQLRLKQQYFWCAASLFDIVRRFKKTKRPWKEFPEQVAIQLNDTHPTLAIPELQRILVDEENLEWDLAWGIVVGTFGYTNHTVMQEALEKWSVPLTQHLLPRHLEIIYQINLFFLQQVEKKFPGDRERLARMSIIEESQPKRIRMAYLAIIGSHKVNGVAELHSDLIQTTIFKDFVEFYGADKFMNVTNGITPRRWLHQANPRLSALIASKLDGYGYLKDLNQLSKLEGFLDDKAFRKEWAEIKYANKVRLAKFVKEAQGISLNPASLFDIQVKRMHEYKRQQLNIFGAIHRYLKLKKMSKEERAKAVPRVTIIGGKAAPGYWMAKTIIHLINKVGDVVNNDPEIGDLFKVVFLQDYNVSKAEILVPASDISEHISTAGTEASGTSNMKFVLNGGLIIGTCDGANIEITREIGESNIFLFGNLSEDVEDLRHAHSYGSEFKLDPALQEVFDSIRSGTFGDVDQFNGLLDGIVHHGDYYLVSDDFNSYCKTHELIDEAFRNTDEWLDKSITAVSRMGFFSSDRCILEYGESIWNTEPLSV</sequence>
<dbReference type="GO" id="GO:0030170">
    <property type="term" value="F:pyridoxal phosphate binding"/>
    <property type="evidence" value="ECO:0007669"/>
    <property type="project" value="InterPro"/>
</dbReference>
<keyword evidence="7 9" id="KW-0663">Pyridoxal phosphate</keyword>
<comment type="catalytic activity">
    <reaction evidence="1 10">
        <text>[(1-&gt;4)-alpha-D-glucosyl](n) + phosphate = [(1-&gt;4)-alpha-D-glucosyl](n-1) + alpha-D-glucose 1-phosphate</text>
        <dbReference type="Rhea" id="RHEA:41732"/>
        <dbReference type="Rhea" id="RHEA-COMP:9584"/>
        <dbReference type="Rhea" id="RHEA-COMP:9586"/>
        <dbReference type="ChEBI" id="CHEBI:15444"/>
        <dbReference type="ChEBI" id="CHEBI:43474"/>
        <dbReference type="ChEBI" id="CHEBI:58601"/>
        <dbReference type="EC" id="2.4.1.1"/>
    </reaction>
</comment>
<dbReference type="PIRSF" id="PIRSF000460">
    <property type="entry name" value="Pprylas_GlgP"/>
    <property type="match status" value="1"/>
</dbReference>
<accession>A0A5N6KP81</accession>
<dbReference type="GO" id="GO:0005737">
    <property type="term" value="C:cytoplasm"/>
    <property type="evidence" value="ECO:0007669"/>
    <property type="project" value="TreeGrafter"/>
</dbReference>
<evidence type="ECO:0000256" key="10">
    <source>
        <dbReference type="RuleBase" id="RU000587"/>
    </source>
</evidence>
<dbReference type="EC" id="2.4.1.1" evidence="10"/>
<dbReference type="GO" id="GO:0005980">
    <property type="term" value="P:glycogen catabolic process"/>
    <property type="evidence" value="ECO:0007669"/>
    <property type="project" value="TreeGrafter"/>
</dbReference>
<dbReference type="OrthoDB" id="9215500at2759"/>
<evidence type="ECO:0000256" key="5">
    <source>
        <dbReference type="ARBA" id="ARBA00022676"/>
    </source>
</evidence>
<dbReference type="CDD" id="cd04300">
    <property type="entry name" value="GT35_Glycogen_Phosphorylase"/>
    <property type="match status" value="1"/>
</dbReference>
<dbReference type="InterPro" id="IPR000811">
    <property type="entry name" value="Glyco_trans_35"/>
</dbReference>
<comment type="similarity">
    <text evidence="3 10">Belongs to the glycogen phosphorylase family.</text>
</comment>
<evidence type="ECO:0000256" key="8">
    <source>
        <dbReference type="ARBA" id="ARBA00023277"/>
    </source>
</evidence>
<dbReference type="Pfam" id="PF00343">
    <property type="entry name" value="Phosphorylase"/>
    <property type="match status" value="1"/>
</dbReference>
<comment type="caution">
    <text evidence="11">The sequence shown here is derived from an EMBL/GenBank/DDBJ whole genome shotgun (WGS) entry which is preliminary data.</text>
</comment>
<evidence type="ECO:0000313" key="12">
    <source>
        <dbReference type="Proteomes" id="UP000327013"/>
    </source>
</evidence>
<dbReference type="FunFam" id="3.40.50.2000:FF:000002">
    <property type="entry name" value="Alpha-1,4 glucan phosphorylase"/>
    <property type="match status" value="1"/>
</dbReference>
<evidence type="ECO:0000256" key="7">
    <source>
        <dbReference type="ARBA" id="ARBA00022898"/>
    </source>
</evidence>
<dbReference type="PANTHER" id="PTHR11468">
    <property type="entry name" value="GLYCOGEN PHOSPHORYLASE"/>
    <property type="match status" value="1"/>
</dbReference>
<keyword evidence="8 10" id="KW-0119">Carbohydrate metabolism</keyword>
<name>A0A5N6KP81_9ROSI</name>
<protein>
    <recommendedName>
        <fullName evidence="10">Alpha-1,4 glucan phosphorylase</fullName>
        <ecNumber evidence="10">2.4.1.1</ecNumber>
    </recommendedName>
</protein>
<dbReference type="InterPro" id="IPR035090">
    <property type="entry name" value="Pyridoxal_P_attach_site"/>
</dbReference>
<evidence type="ECO:0000256" key="3">
    <source>
        <dbReference type="ARBA" id="ARBA00006047"/>
    </source>
</evidence>
<comment type="cofactor">
    <cofactor evidence="2 10">
        <name>pyridoxal 5'-phosphate</name>
        <dbReference type="ChEBI" id="CHEBI:597326"/>
    </cofactor>
</comment>
<keyword evidence="4" id="KW-0021">Allosteric enzyme</keyword>